<organism evidence="4">
    <name type="scientific">Tanacetum cinerariifolium</name>
    <name type="common">Dalmatian daisy</name>
    <name type="synonym">Chrysanthemum cinerariifolium</name>
    <dbReference type="NCBI Taxonomy" id="118510"/>
    <lineage>
        <taxon>Eukaryota</taxon>
        <taxon>Viridiplantae</taxon>
        <taxon>Streptophyta</taxon>
        <taxon>Embryophyta</taxon>
        <taxon>Tracheophyta</taxon>
        <taxon>Spermatophyta</taxon>
        <taxon>Magnoliopsida</taxon>
        <taxon>eudicotyledons</taxon>
        <taxon>Gunneridae</taxon>
        <taxon>Pentapetalae</taxon>
        <taxon>asterids</taxon>
        <taxon>campanulids</taxon>
        <taxon>Asterales</taxon>
        <taxon>Asteraceae</taxon>
        <taxon>Asteroideae</taxon>
        <taxon>Anthemideae</taxon>
        <taxon>Anthemidinae</taxon>
        <taxon>Tanacetum</taxon>
    </lineage>
</organism>
<evidence type="ECO:0000313" key="4">
    <source>
        <dbReference type="EMBL" id="GEU91167.1"/>
    </source>
</evidence>
<accession>A0A6L2NZW9</accession>
<name>A0A6L2NZW9_TANCI</name>
<proteinExistence type="predicted"/>
<dbReference type="PANTHER" id="PTHR11439">
    <property type="entry name" value="GAG-POL-RELATED RETROTRANSPOSON"/>
    <property type="match status" value="1"/>
</dbReference>
<evidence type="ECO:0000256" key="1">
    <source>
        <dbReference type="SAM" id="Coils"/>
    </source>
</evidence>
<keyword evidence="1" id="KW-0175">Coiled coil</keyword>
<feature type="region of interest" description="Disordered" evidence="2">
    <location>
        <begin position="311"/>
        <end position="360"/>
    </location>
</feature>
<feature type="coiled-coil region" evidence="1">
    <location>
        <begin position="371"/>
        <end position="412"/>
    </location>
</feature>
<dbReference type="PANTHER" id="PTHR11439:SF495">
    <property type="entry name" value="REVERSE TRANSCRIPTASE, RNA-DEPENDENT DNA POLYMERASE-RELATED"/>
    <property type="match status" value="1"/>
</dbReference>
<dbReference type="CDD" id="cd09272">
    <property type="entry name" value="RNase_HI_RT_Ty1"/>
    <property type="match status" value="1"/>
</dbReference>
<evidence type="ECO:0000256" key="2">
    <source>
        <dbReference type="SAM" id="MobiDB-lite"/>
    </source>
</evidence>
<evidence type="ECO:0000259" key="3">
    <source>
        <dbReference type="Pfam" id="PF07727"/>
    </source>
</evidence>
<dbReference type="AlphaFoldDB" id="A0A6L2NZW9"/>
<dbReference type="Pfam" id="PF07727">
    <property type="entry name" value="RVT_2"/>
    <property type="match status" value="1"/>
</dbReference>
<protein>
    <recommendedName>
        <fullName evidence="3">Reverse transcriptase Ty1/copia-type domain-containing protein</fullName>
    </recommendedName>
</protein>
<feature type="compositionally biased region" description="Pro residues" evidence="2">
    <location>
        <begin position="321"/>
        <end position="336"/>
    </location>
</feature>
<dbReference type="InterPro" id="IPR013103">
    <property type="entry name" value="RVT_2"/>
</dbReference>
<sequence>MSMARMVKEQGGLTQINDENFYTCMFACFLSQEEPKRLHQALRDPSWIKAMQEELLQFKMQKVWILVDLPKGKRAIGSKWVFRNKKDERGIVIRNKARLVAQGHTQEEGIDYEVFGLTEGKSASTPIDTEKPLLKDPDGDDVDVHIYRLMISSLMYLTSSRLDIMFAICACARFQVTPKASHLHAVKRIFRYLKGKPHLGFWYPKDSSFNMVAYFDNNYAGASLDRKSTTGGCQFLGCKLISWQCKKQTVVATSSTEAKYVAAESYCAQVLWIQNQLLDYGLIINAVSFKLMLFGLTIDVANLMLLGHKDENDDNKVSTEPTPPSPTPALTPPPSPTQEHVTLPPQAQAAQPSSPQPPQPSQIVEILMTLLNTLLETCATLTKQVLNLEEDKITQAIEITKLKQRVKRLEKKRQFKSSGLKRLRKGEITELDANEDVTLEAVDAKVAMDADVQRRLLESQAKDKAFARQLEAELNANINWNDVVDQVKRKERQDNTVMRYQALKRKPVTEAQARKNMMVNLKNMAGFKMDFFRGVTYNDIRPMFEKHYNLNQAFLKRVEEEVTCQEEEGSKRKYDSLEQRAAKKQKINEETKELKIRLQIIPNDDVDVYTEATPLALKVPVVDYQIHHEHNKPYYKITRADGTHQLFLSFITLLKNFDREDLEIL</sequence>
<reference evidence="4" key="1">
    <citation type="journal article" date="2019" name="Sci. Rep.">
        <title>Draft genome of Tanacetum cinerariifolium, the natural source of mosquito coil.</title>
        <authorList>
            <person name="Yamashiro T."/>
            <person name="Shiraishi A."/>
            <person name="Satake H."/>
            <person name="Nakayama K."/>
        </authorList>
    </citation>
    <scope>NUCLEOTIDE SEQUENCE</scope>
</reference>
<gene>
    <name evidence="4" type="ORF">Tci_063145</name>
</gene>
<feature type="compositionally biased region" description="Low complexity" evidence="2">
    <location>
        <begin position="344"/>
        <end position="353"/>
    </location>
</feature>
<feature type="domain" description="Reverse transcriptase Ty1/copia-type" evidence="3">
    <location>
        <begin position="62"/>
        <end position="113"/>
    </location>
</feature>
<dbReference type="EMBL" id="BKCJ010010345">
    <property type="protein sequence ID" value="GEU91167.1"/>
    <property type="molecule type" value="Genomic_DNA"/>
</dbReference>
<comment type="caution">
    <text evidence="4">The sequence shown here is derived from an EMBL/GenBank/DDBJ whole genome shotgun (WGS) entry which is preliminary data.</text>
</comment>